<evidence type="ECO:0000313" key="3">
    <source>
        <dbReference type="Proteomes" id="UP001335648"/>
    </source>
</evidence>
<comment type="caution">
    <text evidence="2">The sequence shown here is derived from an EMBL/GenBank/DDBJ whole genome shotgun (WGS) entry which is preliminary data.</text>
</comment>
<reference evidence="2 3" key="1">
    <citation type="journal article" date="2023" name="Mol. Biol. Evol.">
        <title>Genomics of Secondarily Temperate Adaptation in the Only Non-Antarctic Icefish.</title>
        <authorList>
            <person name="Rivera-Colon A.G."/>
            <person name="Rayamajhi N."/>
            <person name="Minhas B.F."/>
            <person name="Madrigal G."/>
            <person name="Bilyk K.T."/>
            <person name="Yoon V."/>
            <person name="Hune M."/>
            <person name="Gregory S."/>
            <person name="Cheng C.H.C."/>
            <person name="Catchen J.M."/>
        </authorList>
    </citation>
    <scope>NUCLEOTIDE SEQUENCE [LARGE SCALE GENOMIC DNA]</scope>
    <source>
        <strain evidence="2">JC2023a</strain>
    </source>
</reference>
<dbReference type="Gene3D" id="2.60.40.150">
    <property type="entry name" value="C2 domain"/>
    <property type="match status" value="2"/>
</dbReference>
<dbReference type="SMART" id="SM00239">
    <property type="entry name" value="C2"/>
    <property type="match status" value="1"/>
</dbReference>
<dbReference type="PANTHER" id="PTHR46887">
    <property type="entry name" value="TANDEM C2 DOMAINS NUCLEAR PROTEIN"/>
    <property type="match status" value="1"/>
</dbReference>
<keyword evidence="3" id="KW-1185">Reference proteome</keyword>
<organism evidence="2 3">
    <name type="scientific">Champsocephalus esox</name>
    <name type="common">pike icefish</name>
    <dbReference type="NCBI Taxonomy" id="159716"/>
    <lineage>
        <taxon>Eukaryota</taxon>
        <taxon>Metazoa</taxon>
        <taxon>Chordata</taxon>
        <taxon>Craniata</taxon>
        <taxon>Vertebrata</taxon>
        <taxon>Euteleostomi</taxon>
        <taxon>Actinopterygii</taxon>
        <taxon>Neopterygii</taxon>
        <taxon>Teleostei</taxon>
        <taxon>Neoteleostei</taxon>
        <taxon>Acanthomorphata</taxon>
        <taxon>Eupercaria</taxon>
        <taxon>Perciformes</taxon>
        <taxon>Notothenioidei</taxon>
        <taxon>Channichthyidae</taxon>
        <taxon>Champsocephalus</taxon>
    </lineage>
</organism>
<sequence length="303" mass="33961">MQPFDLFSSRLSSTSSTIGSIESSLDSITLSGDERELGKVCVRLSYQEALEQVWITLVQSSDLCTLQDGGEQPKIGFKGIITIPKPIQFKSSIKEYQQDVSFMETFVFALRLQQLRCSALVLRLQTHNPKKRTVAECVLSLRQLDSQETEHWLDLNLKSKSSVCHSELHLTTCFQPVNGRIQLQVLAAQNLPASSSPLTQVFFVKVEMHQLGRVVMKKKTRVLKASGGQCQWKETFHFLLAVLDQACSLTVKLYSRSSVRRKQCLGQVQAGFDSPVPEAVEQWKDTMANPEKVVSAWHTLSAA</sequence>
<dbReference type="GO" id="GO:0005634">
    <property type="term" value="C:nucleus"/>
    <property type="evidence" value="ECO:0007669"/>
    <property type="project" value="InterPro"/>
</dbReference>
<dbReference type="AlphaFoldDB" id="A0AAN8GS78"/>
<name>A0AAN8GS78_9TELE</name>
<proteinExistence type="predicted"/>
<evidence type="ECO:0000259" key="1">
    <source>
        <dbReference type="PROSITE" id="PS50004"/>
    </source>
</evidence>
<evidence type="ECO:0000313" key="2">
    <source>
        <dbReference type="EMBL" id="KAK5886854.1"/>
    </source>
</evidence>
<dbReference type="InterPro" id="IPR035892">
    <property type="entry name" value="C2_domain_sf"/>
</dbReference>
<dbReference type="Pfam" id="PF00168">
    <property type="entry name" value="C2"/>
    <property type="match status" value="2"/>
</dbReference>
<dbReference type="EMBL" id="JAULUE010002059">
    <property type="protein sequence ID" value="KAK5886854.1"/>
    <property type="molecule type" value="Genomic_DNA"/>
</dbReference>
<dbReference type="Proteomes" id="UP001335648">
    <property type="component" value="Unassembled WGS sequence"/>
</dbReference>
<accession>A0AAN8GS78</accession>
<protein>
    <recommendedName>
        <fullName evidence="1">C2 domain-containing protein</fullName>
    </recommendedName>
</protein>
<dbReference type="InterPro" id="IPR030542">
    <property type="entry name" value="Tac2-N"/>
</dbReference>
<gene>
    <name evidence="2" type="ORF">CesoFtcFv8_017846</name>
</gene>
<feature type="domain" description="C2" evidence="1">
    <location>
        <begin position="162"/>
        <end position="298"/>
    </location>
</feature>
<dbReference type="PROSITE" id="PS50004">
    <property type="entry name" value="C2"/>
    <property type="match status" value="1"/>
</dbReference>
<dbReference type="SUPFAM" id="SSF49562">
    <property type="entry name" value="C2 domain (Calcium/lipid-binding domain, CaLB)"/>
    <property type="match status" value="2"/>
</dbReference>
<dbReference type="PANTHER" id="PTHR46887:SF1">
    <property type="entry name" value="TANDEM C2 DOMAINS NUCLEAR PROTEIN"/>
    <property type="match status" value="1"/>
</dbReference>
<dbReference type="InterPro" id="IPR000008">
    <property type="entry name" value="C2_dom"/>
</dbReference>